<evidence type="ECO:0000313" key="2">
    <source>
        <dbReference type="EMBL" id="MFH8586170.1"/>
    </source>
</evidence>
<feature type="region of interest" description="Disordered" evidence="1">
    <location>
        <begin position="941"/>
        <end position="960"/>
    </location>
</feature>
<reference evidence="2 3" key="1">
    <citation type="submission" date="2024-10" db="EMBL/GenBank/DDBJ databases">
        <title>The Natural Products Discovery Center: Release of the First 8490 Sequenced Strains for Exploring Actinobacteria Biosynthetic Diversity.</title>
        <authorList>
            <person name="Kalkreuter E."/>
            <person name="Kautsar S.A."/>
            <person name="Yang D."/>
            <person name="Bader C.D."/>
            <person name="Teijaro C.N."/>
            <person name="Fluegel L."/>
            <person name="Davis C.M."/>
            <person name="Simpson J.R."/>
            <person name="Lauterbach L."/>
            <person name="Steele A.D."/>
            <person name="Gui C."/>
            <person name="Meng S."/>
            <person name="Li G."/>
            <person name="Viehrig K."/>
            <person name="Ye F."/>
            <person name="Su P."/>
            <person name="Kiefer A.F."/>
            <person name="Nichols A."/>
            <person name="Cepeda A.J."/>
            <person name="Yan W."/>
            <person name="Fan B."/>
            <person name="Jiang Y."/>
            <person name="Adhikari A."/>
            <person name="Zheng C.-J."/>
            <person name="Schuster L."/>
            <person name="Cowan T.M."/>
            <person name="Smanski M.J."/>
            <person name="Chevrette M.G."/>
            <person name="De Carvalho L.P.S."/>
            <person name="Shen B."/>
        </authorList>
    </citation>
    <scope>NUCLEOTIDE SEQUENCE [LARGE SCALE GENOMIC DNA]</scope>
    <source>
        <strain evidence="2 3">NPDC018013</strain>
    </source>
</reference>
<evidence type="ECO:0000256" key="1">
    <source>
        <dbReference type="SAM" id="MobiDB-lite"/>
    </source>
</evidence>
<protein>
    <recommendedName>
        <fullName evidence="4">NACHT domain-containing protein</fullName>
    </recommendedName>
</protein>
<feature type="region of interest" description="Disordered" evidence="1">
    <location>
        <begin position="808"/>
        <end position="916"/>
    </location>
</feature>
<proteinExistence type="predicted"/>
<sequence>MAQKLGIAASTFRDWRDGKTVPPPSRVNDFRSVVRKLQQAADRPVYTDAEWLAALRAAQEEGRGRPPASRRWDPSRRFVRIHGPALDAAAVDAQGRTGEHTDLNAFVRDLAAGAPSYLCWHADAPVGKTALLADYIRRRPPADTDILSFFISSAHGTDTRAAFEEEMADQIGEFLGRPGNHLPLGVREWKRLFADAATESTRHGRRLLLVVDGLDDDAAWSGLVAEGKTPTSERQAPTGTGVDAKSRPRTGTKDPAGQSPVRGSIAALLPAPPPPGMRVIVSLRRCLRWPDDVSERHPLRQGKHLRTLLPVAGVPLLRQPSPGATALGGPVAGLLAVAGGGLRTADLAELTGLPEDRLDRLAAGPAGRSLVLDEPMRQTYALAEPRLADAVREDLGEAGVLRHTRELLAWSQEWRMAGWPDETPPYPLEHQLRLLTGSAERTAYVLDMPRLRRLARTAGPAVALAQLDAFEEEVSAAAGATADGLTTLVPLSAARALLRRQTREVPDGAPALLVRLGDVGRARGLALSAPTPSARAVHLADVAVEMAYAELTGVDVVVREAAEWLTHIRTNQGFPGMYRAPEPGMRLLESARTLVTLNGPGAARPLVRAVVHDRAAGTDVLIQAAGLMGLVQELDVVGVLYDRAETLSAGGTRARAAAVDLWGALACAVPFLGPHAGDRIEAICEELGPSDGLRAVEVLAAAASALAQLPAKRSAVAAKQVRTALARMAEAVAALEDREALPEEDRAHLGRELAGTLARLAQAVDDTGVTRNALDDIRRLMYALPEYLRIGVLGDSMLERAQWVVKAAEKGRERADREARATAERDKNAKRRDRDRSNAKYKRDMENRKKSGDRDKSPASLKAWRMPHGEAQVAPAETGDPQREVRGAPATARRSDTHRKSAGLPSPGDGPQPHLLSLHEADSQLGAGNLLHSRELLEEALRQSPASEASPPGHRPPVLADWAPDLCQALGMAGEFDQAEALAVDLLDVQDRARRLAALSLGCSLGGFSDAGTRYAHEATRLVADGTNPGLMNVVAQALAHAGDGLAASAMATGGNAAQRRQASTVIAAGLMRLCPEEAARVAEPVTAALAKRLDQFGKGSPLRLVPELAALLLAFPDIREPDPRLRDALHRATLRLVDTPMSSPHTPSMVVLTLLERLGCLPREDTHIIATLTDRWRRSLQPGQEPCTELVLLAAVDGDTAALWHHADAARTPDGRSAALRAAAAHLAGAQVALATDSRADDRVIRTCLALTRACGDGSPPAEATARHIAQKLLRSDAWTYTIPLLPQLAPGALRHLSLFARDAGRRGDGRARHPLVKATPRCRQHRCAPRGVDM</sequence>
<dbReference type="RefSeq" id="WP_397673182.1">
    <property type="nucleotide sequence ID" value="NZ_JBIRGH010000009.1"/>
</dbReference>
<dbReference type="EMBL" id="JBIRGH010000009">
    <property type="protein sequence ID" value="MFH8586170.1"/>
    <property type="molecule type" value="Genomic_DNA"/>
</dbReference>
<comment type="caution">
    <text evidence="2">The sequence shown here is derived from an EMBL/GenBank/DDBJ whole genome shotgun (WGS) entry which is preliminary data.</text>
</comment>
<keyword evidence="3" id="KW-1185">Reference proteome</keyword>
<feature type="region of interest" description="Disordered" evidence="1">
    <location>
        <begin position="224"/>
        <end position="269"/>
    </location>
</feature>
<dbReference type="Proteomes" id="UP001610990">
    <property type="component" value="Unassembled WGS sequence"/>
</dbReference>
<evidence type="ECO:0008006" key="4">
    <source>
        <dbReference type="Google" id="ProtNLM"/>
    </source>
</evidence>
<name>A0ABW7RDN1_9ACTN</name>
<evidence type="ECO:0000313" key="3">
    <source>
        <dbReference type="Proteomes" id="UP001610990"/>
    </source>
</evidence>
<gene>
    <name evidence="2" type="ORF">ACH4GP_17445</name>
</gene>
<accession>A0ABW7RDN1</accession>
<organism evidence="2 3">
    <name type="scientific">Streptomyces celluloflavus</name>
    <dbReference type="NCBI Taxonomy" id="58344"/>
    <lineage>
        <taxon>Bacteria</taxon>
        <taxon>Bacillati</taxon>
        <taxon>Actinomycetota</taxon>
        <taxon>Actinomycetes</taxon>
        <taxon>Kitasatosporales</taxon>
        <taxon>Streptomycetaceae</taxon>
        <taxon>Streptomyces</taxon>
    </lineage>
</organism>
<feature type="compositionally biased region" description="Basic and acidic residues" evidence="1">
    <location>
        <begin position="808"/>
        <end position="857"/>
    </location>
</feature>
<feature type="compositionally biased region" description="Polar residues" evidence="1">
    <location>
        <begin position="229"/>
        <end position="238"/>
    </location>
</feature>